<name>A0ABW1RBY8_9LACO</name>
<dbReference type="EMBL" id="JBHSSD010000057">
    <property type="protein sequence ID" value="MFC6165672.1"/>
    <property type="molecule type" value="Genomic_DNA"/>
</dbReference>
<keyword evidence="2" id="KW-1185">Reference proteome</keyword>
<dbReference type="RefSeq" id="WP_137639869.1">
    <property type="nucleotide sequence ID" value="NZ_BJDK01000011.1"/>
</dbReference>
<dbReference type="Proteomes" id="UP001596253">
    <property type="component" value="Unassembled WGS sequence"/>
</dbReference>
<comment type="caution">
    <text evidence="1">The sequence shown here is derived from an EMBL/GenBank/DDBJ whole genome shotgun (WGS) entry which is preliminary data.</text>
</comment>
<reference evidence="2" key="1">
    <citation type="journal article" date="2019" name="Int. J. Syst. Evol. Microbiol.">
        <title>The Global Catalogue of Microorganisms (GCM) 10K type strain sequencing project: providing services to taxonomists for standard genome sequencing and annotation.</title>
        <authorList>
            <consortium name="The Broad Institute Genomics Platform"/>
            <consortium name="The Broad Institute Genome Sequencing Center for Infectious Disease"/>
            <person name="Wu L."/>
            <person name="Ma J."/>
        </authorList>
    </citation>
    <scope>NUCLEOTIDE SEQUENCE [LARGE SCALE GENOMIC DNA]</scope>
    <source>
        <strain evidence="2">CCM 8932</strain>
    </source>
</reference>
<sequence length="166" mass="18824">MNRLIKNRYWVMVFGLTAVLGVGVMINLTPTTAHAQTAAKTKSLKVAPKSLRGTWYHYYKGHGLYKVVIKKHRVSQGPVNGKLITIPSLMIDKFYKKNKRTIYAFNSKTEPTDATAFVKYTKKIKGKKRHVLVMPQQGAGEKPTVFTHFKVKRAYFAPLSVQTHMA</sequence>
<proteinExistence type="predicted"/>
<protein>
    <recommendedName>
        <fullName evidence="3">Cell surface protein</fullName>
    </recommendedName>
</protein>
<organism evidence="1 2">
    <name type="scientific">Lactiplantibacillus dongliensis</name>
    <dbReference type="NCBI Taxonomy" id="2559919"/>
    <lineage>
        <taxon>Bacteria</taxon>
        <taxon>Bacillati</taxon>
        <taxon>Bacillota</taxon>
        <taxon>Bacilli</taxon>
        <taxon>Lactobacillales</taxon>
        <taxon>Lactobacillaceae</taxon>
        <taxon>Lactiplantibacillus</taxon>
    </lineage>
</organism>
<evidence type="ECO:0000313" key="2">
    <source>
        <dbReference type="Proteomes" id="UP001596253"/>
    </source>
</evidence>
<evidence type="ECO:0008006" key="3">
    <source>
        <dbReference type="Google" id="ProtNLM"/>
    </source>
</evidence>
<gene>
    <name evidence="1" type="ORF">ACFP3T_13465</name>
</gene>
<accession>A0ABW1RBY8</accession>
<evidence type="ECO:0000313" key="1">
    <source>
        <dbReference type="EMBL" id="MFC6165672.1"/>
    </source>
</evidence>